<dbReference type="Proteomes" id="UP000433577">
    <property type="component" value="Chromosome 3"/>
</dbReference>
<dbReference type="InterPro" id="IPR020846">
    <property type="entry name" value="MFS_dom"/>
</dbReference>
<evidence type="ECO:0000256" key="4">
    <source>
        <dbReference type="SAM" id="Phobius"/>
    </source>
</evidence>
<dbReference type="SUPFAM" id="SSF103473">
    <property type="entry name" value="MFS general substrate transporter"/>
    <property type="match status" value="1"/>
</dbReference>
<evidence type="ECO:0000313" key="6">
    <source>
        <dbReference type="EMBL" id="QGZ65284.1"/>
    </source>
</evidence>
<feature type="transmembrane region" description="Helical" evidence="4">
    <location>
        <begin position="20"/>
        <end position="41"/>
    </location>
</feature>
<sequence>METTSASAAAIGQTGKLRPWLYVLTGFVALIFGVNVVNVLFNVLTPSLVSTFGWNRLQISSGLSIFTVCDGIGLLALGFLVDRYGIRIATPMAILFGVGIIVLSQLPASLTALYVICACIGLGAGAVTPTVYSIVVTAWFERNRGLALGILNVGLGLCGTLTPFIISFILKAHGWRTVFAAMGAIGAVLPALAYIFVLRMPKAWERERLAAKAQGHSAGVPMRTVLNHRAFWLICFAVFFVSASTYGMMSQMVSMTIDRGFAPATAVAVLSTVSLSSIASRFVVGALLDRMFAPVLTAIIFAICTAGVVVLSTTNSLDMLYVGAVCIGLGLGAEGDIVAYIIGRYIPRQLYARVLGVAMFLFAQGGAFGIFALSSSFTLTGSYKLAIVGIAISVVIAGVLMLCLGPYKYETDGSRTPA</sequence>
<dbReference type="Pfam" id="PF07690">
    <property type="entry name" value="MFS_1"/>
    <property type="match status" value="1"/>
</dbReference>
<dbReference type="KEGG" id="pacs:FAZ98_26295"/>
<feature type="transmembrane region" description="Helical" evidence="4">
    <location>
        <begin position="146"/>
        <end position="166"/>
    </location>
</feature>
<feature type="domain" description="Major facilitator superfamily (MFS) profile" evidence="5">
    <location>
        <begin position="21"/>
        <end position="409"/>
    </location>
</feature>
<gene>
    <name evidence="6" type="ORF">FAZ98_26295</name>
</gene>
<dbReference type="Gene3D" id="1.20.1250.20">
    <property type="entry name" value="MFS general substrate transporter like domains"/>
    <property type="match status" value="1"/>
</dbReference>
<dbReference type="InterPro" id="IPR036259">
    <property type="entry name" value="MFS_trans_sf"/>
</dbReference>
<dbReference type="RefSeq" id="WP_158955565.1">
    <property type="nucleotide sequence ID" value="NZ_CP046915.1"/>
</dbReference>
<feature type="transmembrane region" description="Helical" evidence="4">
    <location>
        <begin position="261"/>
        <end position="284"/>
    </location>
</feature>
<organism evidence="6 7">
    <name type="scientific">Paraburkholderia acidisoli</name>
    <dbReference type="NCBI Taxonomy" id="2571748"/>
    <lineage>
        <taxon>Bacteria</taxon>
        <taxon>Pseudomonadati</taxon>
        <taxon>Pseudomonadota</taxon>
        <taxon>Betaproteobacteria</taxon>
        <taxon>Burkholderiales</taxon>
        <taxon>Burkholderiaceae</taxon>
        <taxon>Paraburkholderia</taxon>
    </lineage>
</organism>
<dbReference type="InterPro" id="IPR011701">
    <property type="entry name" value="MFS"/>
</dbReference>
<keyword evidence="7" id="KW-1185">Reference proteome</keyword>
<dbReference type="PROSITE" id="PS50850">
    <property type="entry name" value="MFS"/>
    <property type="match status" value="1"/>
</dbReference>
<reference evidence="6 7" key="1">
    <citation type="submission" date="2019-12" db="EMBL/GenBank/DDBJ databases">
        <title>Paraburkholderia acidiphila 7Q-K02 sp. nov and Paraburkholderia acidisoli DHF22 sp. nov., two strains isolated from forest soil.</title>
        <authorList>
            <person name="Gao Z."/>
            <person name="Qiu L."/>
        </authorList>
    </citation>
    <scope>NUCLEOTIDE SEQUENCE [LARGE SCALE GENOMIC DNA]</scope>
    <source>
        <strain evidence="6 7">DHF22</strain>
    </source>
</reference>
<keyword evidence="3 4" id="KW-0472">Membrane</keyword>
<feature type="transmembrane region" description="Helical" evidence="4">
    <location>
        <begin position="61"/>
        <end position="81"/>
    </location>
</feature>
<protein>
    <submittedName>
        <fullName evidence="6">MFS transporter</fullName>
    </submittedName>
</protein>
<accession>A0A7Z2GPN3</accession>
<feature type="transmembrane region" description="Helical" evidence="4">
    <location>
        <begin position="319"/>
        <end position="342"/>
    </location>
</feature>
<dbReference type="PANTHER" id="PTHR11360:SF290">
    <property type="entry name" value="MONOCARBOXYLATE MFS PERMEASE"/>
    <property type="match status" value="1"/>
</dbReference>
<feature type="transmembrane region" description="Helical" evidence="4">
    <location>
        <begin position="88"/>
        <end position="106"/>
    </location>
</feature>
<evidence type="ECO:0000256" key="1">
    <source>
        <dbReference type="ARBA" id="ARBA00022692"/>
    </source>
</evidence>
<feature type="transmembrane region" description="Helical" evidence="4">
    <location>
        <begin position="112"/>
        <end position="139"/>
    </location>
</feature>
<dbReference type="OrthoDB" id="3573349at2"/>
<feature type="transmembrane region" description="Helical" evidence="4">
    <location>
        <begin position="291"/>
        <end position="313"/>
    </location>
</feature>
<feature type="transmembrane region" description="Helical" evidence="4">
    <location>
        <begin position="230"/>
        <end position="249"/>
    </location>
</feature>
<feature type="transmembrane region" description="Helical" evidence="4">
    <location>
        <begin position="178"/>
        <end position="198"/>
    </location>
</feature>
<feature type="transmembrane region" description="Helical" evidence="4">
    <location>
        <begin position="354"/>
        <end position="373"/>
    </location>
</feature>
<proteinExistence type="predicted"/>
<dbReference type="EMBL" id="CP046915">
    <property type="protein sequence ID" value="QGZ65284.1"/>
    <property type="molecule type" value="Genomic_DNA"/>
</dbReference>
<dbReference type="AlphaFoldDB" id="A0A7Z2GPN3"/>
<keyword evidence="2 4" id="KW-1133">Transmembrane helix</keyword>
<evidence type="ECO:0000256" key="3">
    <source>
        <dbReference type="ARBA" id="ARBA00023136"/>
    </source>
</evidence>
<dbReference type="GO" id="GO:0022857">
    <property type="term" value="F:transmembrane transporter activity"/>
    <property type="evidence" value="ECO:0007669"/>
    <property type="project" value="InterPro"/>
</dbReference>
<feature type="transmembrane region" description="Helical" evidence="4">
    <location>
        <begin position="385"/>
        <end position="405"/>
    </location>
</feature>
<evidence type="ECO:0000259" key="5">
    <source>
        <dbReference type="PROSITE" id="PS50850"/>
    </source>
</evidence>
<dbReference type="InterPro" id="IPR050327">
    <property type="entry name" value="Proton-linked_MCT"/>
</dbReference>
<keyword evidence="1 4" id="KW-0812">Transmembrane</keyword>
<name>A0A7Z2GPN3_9BURK</name>
<evidence type="ECO:0000313" key="7">
    <source>
        <dbReference type="Proteomes" id="UP000433577"/>
    </source>
</evidence>
<evidence type="ECO:0000256" key="2">
    <source>
        <dbReference type="ARBA" id="ARBA00022989"/>
    </source>
</evidence>
<dbReference type="PANTHER" id="PTHR11360">
    <property type="entry name" value="MONOCARBOXYLATE TRANSPORTER"/>
    <property type="match status" value="1"/>
</dbReference>